<dbReference type="InParanoid" id="A0A0C3DDF6"/>
<organism evidence="1 2">
    <name type="scientific">Scleroderma citrinum Foug A</name>
    <dbReference type="NCBI Taxonomy" id="1036808"/>
    <lineage>
        <taxon>Eukaryota</taxon>
        <taxon>Fungi</taxon>
        <taxon>Dikarya</taxon>
        <taxon>Basidiomycota</taxon>
        <taxon>Agaricomycotina</taxon>
        <taxon>Agaricomycetes</taxon>
        <taxon>Agaricomycetidae</taxon>
        <taxon>Boletales</taxon>
        <taxon>Sclerodermatineae</taxon>
        <taxon>Sclerodermataceae</taxon>
        <taxon>Scleroderma</taxon>
    </lineage>
</organism>
<dbReference type="AlphaFoldDB" id="A0A0C3DDF6"/>
<dbReference type="STRING" id="1036808.A0A0C3DDF6"/>
<dbReference type="PANTHER" id="PTHR34129">
    <property type="entry name" value="BLR1139 PROTEIN"/>
    <property type="match status" value="1"/>
</dbReference>
<dbReference type="Gene3D" id="3.20.170.20">
    <property type="entry name" value="Protein of unknown function DUF952"/>
    <property type="match status" value="1"/>
</dbReference>
<name>A0A0C3DDF6_9AGAM</name>
<accession>A0A0C3DDF6</accession>
<dbReference type="InterPro" id="IPR009297">
    <property type="entry name" value="DUF952"/>
</dbReference>
<gene>
    <name evidence="1" type="ORF">SCLCIDRAFT_1222034</name>
</gene>
<dbReference type="Pfam" id="PF06108">
    <property type="entry name" value="DUF952"/>
    <property type="match status" value="1"/>
</dbReference>
<dbReference type="SUPFAM" id="SSF56399">
    <property type="entry name" value="ADP-ribosylation"/>
    <property type="match status" value="1"/>
</dbReference>
<protein>
    <submittedName>
        <fullName evidence="1">Uncharacterized protein</fullName>
    </submittedName>
</protein>
<keyword evidence="2" id="KW-1185">Reference proteome</keyword>
<reference evidence="2" key="2">
    <citation type="submission" date="2015-01" db="EMBL/GenBank/DDBJ databases">
        <title>Evolutionary Origins and Diversification of the Mycorrhizal Mutualists.</title>
        <authorList>
            <consortium name="DOE Joint Genome Institute"/>
            <consortium name="Mycorrhizal Genomics Consortium"/>
            <person name="Kohler A."/>
            <person name="Kuo A."/>
            <person name="Nagy L.G."/>
            <person name="Floudas D."/>
            <person name="Copeland A."/>
            <person name="Barry K.W."/>
            <person name="Cichocki N."/>
            <person name="Veneault-Fourrey C."/>
            <person name="LaButti K."/>
            <person name="Lindquist E.A."/>
            <person name="Lipzen A."/>
            <person name="Lundell T."/>
            <person name="Morin E."/>
            <person name="Murat C."/>
            <person name="Riley R."/>
            <person name="Ohm R."/>
            <person name="Sun H."/>
            <person name="Tunlid A."/>
            <person name="Henrissat B."/>
            <person name="Grigoriev I.V."/>
            <person name="Hibbett D.S."/>
            <person name="Martin F."/>
        </authorList>
    </citation>
    <scope>NUCLEOTIDE SEQUENCE [LARGE SCALE GENOMIC DNA]</scope>
    <source>
        <strain evidence="2">Foug A</strain>
    </source>
</reference>
<dbReference type="PANTHER" id="PTHR34129:SF1">
    <property type="entry name" value="DUF952 DOMAIN-CONTAINING PROTEIN"/>
    <property type="match status" value="1"/>
</dbReference>
<dbReference type="Proteomes" id="UP000053989">
    <property type="component" value="Unassembled WGS sequence"/>
</dbReference>
<evidence type="ECO:0000313" key="1">
    <source>
        <dbReference type="EMBL" id="KIM54439.1"/>
    </source>
</evidence>
<dbReference type="OrthoDB" id="3335358at2759"/>
<proteinExistence type="predicted"/>
<dbReference type="HOGENOM" id="CLU_129452_2_0_1"/>
<reference evidence="1 2" key="1">
    <citation type="submission" date="2014-04" db="EMBL/GenBank/DDBJ databases">
        <authorList>
            <consortium name="DOE Joint Genome Institute"/>
            <person name="Kuo A."/>
            <person name="Kohler A."/>
            <person name="Nagy L.G."/>
            <person name="Floudas D."/>
            <person name="Copeland A."/>
            <person name="Barry K.W."/>
            <person name="Cichocki N."/>
            <person name="Veneault-Fourrey C."/>
            <person name="LaButti K."/>
            <person name="Lindquist E.A."/>
            <person name="Lipzen A."/>
            <person name="Lundell T."/>
            <person name="Morin E."/>
            <person name="Murat C."/>
            <person name="Sun H."/>
            <person name="Tunlid A."/>
            <person name="Henrissat B."/>
            <person name="Grigoriev I.V."/>
            <person name="Hibbett D.S."/>
            <person name="Martin F."/>
            <person name="Nordberg H.P."/>
            <person name="Cantor M.N."/>
            <person name="Hua S.X."/>
        </authorList>
    </citation>
    <scope>NUCLEOTIDE SEQUENCE [LARGE SCALE GENOMIC DNA]</scope>
    <source>
        <strain evidence="1 2">Foug A</strain>
    </source>
</reference>
<sequence length="148" mass="16605">MATSICEGKPKPTYVYKLISHTSSTPTSVASLPERLPVSAIDEASGFIHLSTAVQVPNTLKFFFKDDPYVYLLRIPYDPVEKDIRWEDPKAEVCGPRGGEGMFPHLYNGLKLGRGEVESVRILRRQTEDDKAEGWDVVLQGAEDFLVY</sequence>
<dbReference type="EMBL" id="KN822155">
    <property type="protein sequence ID" value="KIM54439.1"/>
    <property type="molecule type" value="Genomic_DNA"/>
</dbReference>
<evidence type="ECO:0000313" key="2">
    <source>
        <dbReference type="Proteomes" id="UP000053989"/>
    </source>
</evidence>